<proteinExistence type="predicted"/>
<dbReference type="CDD" id="cd04818">
    <property type="entry name" value="PA_subtilisin_1"/>
    <property type="match status" value="1"/>
</dbReference>
<dbReference type="SUPFAM" id="SSF52025">
    <property type="entry name" value="PA domain"/>
    <property type="match status" value="1"/>
</dbReference>
<name>A0A3G4ZPJ0_9VIRU</name>
<keyword evidence="2" id="KW-0645">Protease</keyword>
<dbReference type="InterPro" id="IPR003137">
    <property type="entry name" value="PA_domain"/>
</dbReference>
<dbReference type="Gene3D" id="3.50.30.30">
    <property type="match status" value="1"/>
</dbReference>
<accession>A0A3G4ZPJ0</accession>
<sequence length="860" mass="90857">MGCHCKNRSNCVNCSKTKRVDNLQVDCDLEVKGNTILDKDLFVLGNETVNKNLTVAGTTNLLGSTKLQDVEVFGTLTVDRPIRLLPQGERVITVGTPGFPTIQSAIDTFRGFNAGTTTIVIPPNIYEEYVVLEGFSSAINEQVRDPNQNDFLLENVLRGLQIIGDNRVFIPGKAYINGYENASSSTRGVRYQITTTDPTSGPYDAFIAASFGTIGGIGPSGIQIAKPLVADKPLTNVFLPNQIALIERGTVGFATKALNAQNGGGVGAVAAIIYNNNPTGGIIFMGGTNNLVTIPAYSVSFDTGVTLQALITANPGIQITISPVDPIYDPPLGTNYAFSQIVINDTRDQLTINMVGPLPDYDDNIVAIPTVLVNPDFNNEKISLVPGDRIAISDSNLLGNLGKSLHTIVSVNGNTITIDPPVLPVIDGGVDFSVIGSSVTFLPNVCISPPFIQDRPLTAAFRSNGVSFSMNGIWVDQNAGQPFANILQAFLFVDGSVLVNNIVATDFFSTSFDPAIEMVNGYATIEDGFRATVNGHWSVIGWGQGIGIITNSSLGFGNVFVTNILEGAGIEASLGSQIGIDNLQIMGCQGLFQPDNGAGILLGGGELFADATLNVNKLLHVADVWGPGIALFRDSTCLASNPSVRVERCINPANGTNSTGAGINVSCGSQMIISKGTFYSTGGLASQPRLVSIIRDMTNPFSPDTLPNVGILVEEGGAFRTGGGLLFIDNDLNTQTLQDAIFSAPYNEVVPATTNNVLQILASGPLDSTFLLQEFIGLASNMTLDPSAIYNLDKLYWGKTFTVFSGNSGTNTITLTSPATFIGMASGVTATFNGLGSSITFRILNDTQVLILSLNNVIIS</sequence>
<dbReference type="EMBL" id="MK071998">
    <property type="protein sequence ID" value="AYV76822.1"/>
    <property type="molecule type" value="Genomic_DNA"/>
</dbReference>
<dbReference type="GO" id="GO:0008233">
    <property type="term" value="F:peptidase activity"/>
    <property type="evidence" value="ECO:0007669"/>
    <property type="project" value="UniProtKB-KW"/>
</dbReference>
<evidence type="ECO:0000259" key="1">
    <source>
        <dbReference type="Pfam" id="PF02225"/>
    </source>
</evidence>
<evidence type="ECO:0000313" key="2">
    <source>
        <dbReference type="EMBL" id="AYV76822.1"/>
    </source>
</evidence>
<protein>
    <submittedName>
        <fullName evidence="2">Serine protease</fullName>
    </submittedName>
</protein>
<organism evidence="2">
    <name type="scientific">Barrevirus sp</name>
    <dbReference type="NCBI Taxonomy" id="2487763"/>
    <lineage>
        <taxon>Viruses</taxon>
        <taxon>Varidnaviria</taxon>
        <taxon>Bamfordvirae</taxon>
        <taxon>Nucleocytoviricota</taxon>
        <taxon>Megaviricetes</taxon>
        <taxon>Imitervirales</taxon>
        <taxon>Mimiviridae</taxon>
        <taxon>Klosneuvirinae</taxon>
    </lineage>
</organism>
<reference evidence="2" key="1">
    <citation type="submission" date="2018-10" db="EMBL/GenBank/DDBJ databases">
        <title>Hidden diversity of soil giant viruses.</title>
        <authorList>
            <person name="Schulz F."/>
            <person name="Alteio L."/>
            <person name="Goudeau D."/>
            <person name="Ryan E.M."/>
            <person name="Malmstrom R.R."/>
            <person name="Blanchard J."/>
            <person name="Woyke T."/>
        </authorList>
    </citation>
    <scope>NUCLEOTIDE SEQUENCE</scope>
    <source>
        <strain evidence="2">BAV1</strain>
    </source>
</reference>
<dbReference type="InterPro" id="IPR046450">
    <property type="entry name" value="PA_dom_sf"/>
</dbReference>
<keyword evidence="2" id="KW-0378">Hydrolase</keyword>
<feature type="domain" description="PA" evidence="1">
    <location>
        <begin position="240"/>
        <end position="306"/>
    </location>
</feature>
<dbReference type="GO" id="GO:0006508">
    <property type="term" value="P:proteolysis"/>
    <property type="evidence" value="ECO:0007669"/>
    <property type="project" value="UniProtKB-KW"/>
</dbReference>
<gene>
    <name evidence="2" type="ORF">Barrevirus1_44</name>
</gene>
<dbReference type="Pfam" id="PF02225">
    <property type="entry name" value="PA"/>
    <property type="match status" value="1"/>
</dbReference>